<dbReference type="PANTHER" id="PTHR30313:SF2">
    <property type="entry name" value="DNA PRIMASE"/>
    <property type="match status" value="1"/>
</dbReference>
<dbReference type="OrthoDB" id="8536512at2"/>
<evidence type="ECO:0000313" key="6">
    <source>
        <dbReference type="Proteomes" id="UP000294848"/>
    </source>
</evidence>
<dbReference type="Gene3D" id="3.90.580.10">
    <property type="entry name" value="Zinc finger, CHC2-type domain"/>
    <property type="match status" value="1"/>
</dbReference>
<dbReference type="AlphaFoldDB" id="A0A4R6H222"/>
<dbReference type="Pfam" id="PF13155">
    <property type="entry name" value="Toprim_2"/>
    <property type="match status" value="1"/>
</dbReference>
<dbReference type="SMART" id="SM00400">
    <property type="entry name" value="ZnF_CHCC"/>
    <property type="match status" value="1"/>
</dbReference>
<evidence type="ECO:0000256" key="3">
    <source>
        <dbReference type="ARBA" id="ARBA00022833"/>
    </source>
</evidence>
<evidence type="ECO:0000259" key="4">
    <source>
        <dbReference type="SMART" id="SM00400"/>
    </source>
</evidence>
<dbReference type="SUPFAM" id="SSF56731">
    <property type="entry name" value="DNA primase core"/>
    <property type="match status" value="1"/>
</dbReference>
<protein>
    <submittedName>
        <fullName evidence="5">Toprim domain-containing protein</fullName>
    </submittedName>
</protein>
<feature type="domain" description="Zinc finger CHC2-type" evidence="4">
    <location>
        <begin position="39"/>
        <end position="85"/>
    </location>
</feature>
<dbReference type="InterPro" id="IPR002694">
    <property type="entry name" value="Znf_CHC2"/>
</dbReference>
<dbReference type="PANTHER" id="PTHR30313">
    <property type="entry name" value="DNA PRIMASE"/>
    <property type="match status" value="1"/>
</dbReference>
<dbReference type="GO" id="GO:0003899">
    <property type="term" value="F:DNA-directed RNA polymerase activity"/>
    <property type="evidence" value="ECO:0007669"/>
    <property type="project" value="InterPro"/>
</dbReference>
<dbReference type="GO" id="GO:0006269">
    <property type="term" value="P:DNA replication, synthesis of primer"/>
    <property type="evidence" value="ECO:0007669"/>
    <property type="project" value="TreeGrafter"/>
</dbReference>
<accession>A0A4R6H222</accession>
<organism evidence="5 6">
    <name type="scientific">Sunxiuqinia elliptica</name>
    <dbReference type="NCBI Taxonomy" id="655355"/>
    <lineage>
        <taxon>Bacteria</taxon>
        <taxon>Pseudomonadati</taxon>
        <taxon>Bacteroidota</taxon>
        <taxon>Bacteroidia</taxon>
        <taxon>Marinilabiliales</taxon>
        <taxon>Prolixibacteraceae</taxon>
        <taxon>Sunxiuqinia</taxon>
    </lineage>
</organism>
<evidence type="ECO:0000256" key="2">
    <source>
        <dbReference type="ARBA" id="ARBA00022771"/>
    </source>
</evidence>
<dbReference type="InterPro" id="IPR050219">
    <property type="entry name" value="DnaG_primase"/>
</dbReference>
<reference evidence="5 6" key="1">
    <citation type="submission" date="2019-03" db="EMBL/GenBank/DDBJ databases">
        <title>Freshwater and sediment microbial communities from various areas in North America, analyzing microbe dynamics in response to fracking.</title>
        <authorList>
            <person name="Lamendella R."/>
        </authorList>
    </citation>
    <scope>NUCLEOTIDE SEQUENCE [LARGE SCALE GENOMIC DNA]</scope>
    <source>
        <strain evidence="5 6">114D</strain>
    </source>
</reference>
<evidence type="ECO:0000256" key="1">
    <source>
        <dbReference type="ARBA" id="ARBA00022723"/>
    </source>
</evidence>
<dbReference type="InterPro" id="IPR036977">
    <property type="entry name" value="DNA_primase_Znf_CHC2"/>
</dbReference>
<sequence>MNTTQIKDSILISDYLRSEGYKPVRQSGNEFFYRSPIREDKDPSFTVNDSRGVWFDHGSGKGGSIIDLVMEMKRSNLREAIQHLNVYSQKIPFPNHQVEKDPIGKTSQKKHEIASVKPLGNNFALTSYLLDRGVFTEAVKSGIVSEVYYDYIDDSGASKRYFGVGWSNDAGGYDVRSKYGKICIGQKDLLTIGNGERMNAFEGAMDFLSALKEKEVSLKDTNIILNSTSLTKKAIDAVYFNSKKYSDINLYFDNDKSGNKATLEFQIAYPLSKDKRYLFSGFSDYNEKIVSALPTQKKSLTR</sequence>
<keyword evidence="3" id="KW-0862">Zinc</keyword>
<dbReference type="Pfam" id="PF01807">
    <property type="entry name" value="Zn_ribbon_DnaG"/>
    <property type="match status" value="1"/>
</dbReference>
<dbReference type="GO" id="GO:0008270">
    <property type="term" value="F:zinc ion binding"/>
    <property type="evidence" value="ECO:0007669"/>
    <property type="project" value="UniProtKB-KW"/>
</dbReference>
<dbReference type="GO" id="GO:0005737">
    <property type="term" value="C:cytoplasm"/>
    <property type="evidence" value="ECO:0007669"/>
    <property type="project" value="TreeGrafter"/>
</dbReference>
<name>A0A4R6H222_9BACT</name>
<proteinExistence type="predicted"/>
<dbReference type="GO" id="GO:0003677">
    <property type="term" value="F:DNA binding"/>
    <property type="evidence" value="ECO:0007669"/>
    <property type="project" value="InterPro"/>
</dbReference>
<keyword evidence="1" id="KW-0479">Metal-binding</keyword>
<gene>
    <name evidence="5" type="ORF">DET52_105280</name>
</gene>
<dbReference type="SUPFAM" id="SSF57783">
    <property type="entry name" value="Zinc beta-ribbon"/>
    <property type="match status" value="1"/>
</dbReference>
<comment type="caution">
    <text evidence="5">The sequence shown here is derived from an EMBL/GenBank/DDBJ whole genome shotgun (WGS) entry which is preliminary data.</text>
</comment>
<dbReference type="EMBL" id="SNWI01000005">
    <property type="protein sequence ID" value="TDO01421.1"/>
    <property type="molecule type" value="Genomic_DNA"/>
</dbReference>
<dbReference type="Proteomes" id="UP000294848">
    <property type="component" value="Unassembled WGS sequence"/>
</dbReference>
<dbReference type="Gene3D" id="3.40.1360.10">
    <property type="match status" value="1"/>
</dbReference>
<evidence type="ECO:0000313" key="5">
    <source>
        <dbReference type="EMBL" id="TDO01421.1"/>
    </source>
</evidence>
<keyword evidence="2" id="KW-0863">Zinc-finger</keyword>
<dbReference type="RefSeq" id="WP_133465322.1">
    <property type="nucleotide sequence ID" value="NZ_SNWI01000005.1"/>
</dbReference>